<dbReference type="AlphaFoldDB" id="A0A5C5UBH5"/>
<organism evidence="2 3">
    <name type="scientific">Corynebacterium canis</name>
    <dbReference type="NCBI Taxonomy" id="679663"/>
    <lineage>
        <taxon>Bacteria</taxon>
        <taxon>Bacillati</taxon>
        <taxon>Actinomycetota</taxon>
        <taxon>Actinomycetes</taxon>
        <taxon>Mycobacteriales</taxon>
        <taxon>Corynebacteriaceae</taxon>
        <taxon>Corynebacterium</taxon>
    </lineage>
</organism>
<dbReference type="GO" id="GO:0016301">
    <property type="term" value="F:kinase activity"/>
    <property type="evidence" value="ECO:0007669"/>
    <property type="project" value="UniProtKB-UniRule"/>
</dbReference>
<dbReference type="Gene3D" id="1.10.510.10">
    <property type="entry name" value="Transferase(Phosphotransferase) domain 1"/>
    <property type="match status" value="1"/>
</dbReference>
<keyword evidence="3" id="KW-1185">Reference proteome</keyword>
<dbReference type="OrthoDB" id="5291879at2"/>
<dbReference type="InterPro" id="IPR016477">
    <property type="entry name" value="Fructo-/Ketosamine-3-kinase"/>
</dbReference>
<gene>
    <name evidence="2" type="ORF">FRX94_10135</name>
</gene>
<evidence type="ECO:0000256" key="1">
    <source>
        <dbReference type="PIRNR" id="PIRNR006221"/>
    </source>
</evidence>
<dbReference type="InterPro" id="IPR011009">
    <property type="entry name" value="Kinase-like_dom_sf"/>
</dbReference>
<protein>
    <submittedName>
        <fullName evidence="2">Fructosamine kinase family protein</fullName>
    </submittedName>
</protein>
<name>A0A5C5UBH5_9CORY</name>
<keyword evidence="1 2" id="KW-0418">Kinase</keyword>
<proteinExistence type="inferred from homology"/>
<dbReference type="PIRSF" id="PIRSF006221">
    <property type="entry name" value="Ketosamine-3-kinase"/>
    <property type="match status" value="1"/>
</dbReference>
<sequence length="285" mass="31239">MHQELPEELIAGLRISDVMPVRGGDIAKAFRLDGPDGTYFLKTHPRPSRQMFEREARGLGALRATAPSDLGVPEVLAASERGLVLEWVAEGHRTVDSEVMFGTGLARLHQVSQPFFGGLAGDDSGYIGSVEVDLTPADSWPEFYVERRLRPLLRRAIDQRVISIDAATLFEAVSCRAEELCGPVEPPALVHGDLWGGNRLVDQSGKNWLIDPAAHYAHREVDIAMMLLFGGFGDEVFVGYNQVYPLAAGWRERVPWYQLPPLLVHAILFGGGYGASALGVLKRLA</sequence>
<keyword evidence="1" id="KW-0808">Transferase</keyword>
<dbReference type="SUPFAM" id="SSF56112">
    <property type="entry name" value="Protein kinase-like (PK-like)"/>
    <property type="match status" value="1"/>
</dbReference>
<dbReference type="PANTHER" id="PTHR12149:SF8">
    <property type="entry name" value="PROTEIN-RIBULOSAMINE 3-KINASE"/>
    <property type="match status" value="1"/>
</dbReference>
<comment type="similarity">
    <text evidence="1">Belongs to the fructosamine kinase family.</text>
</comment>
<reference evidence="2 3" key="1">
    <citation type="submission" date="2019-08" db="EMBL/GenBank/DDBJ databases">
        <authorList>
            <person name="Lei W."/>
        </authorList>
    </citation>
    <scope>NUCLEOTIDE SEQUENCE [LARGE SCALE GENOMIC DNA]</scope>
    <source>
        <strain evidence="2 3">CCUG 58627</strain>
    </source>
</reference>
<evidence type="ECO:0000313" key="2">
    <source>
        <dbReference type="EMBL" id="TWT22922.1"/>
    </source>
</evidence>
<dbReference type="EMBL" id="VOHM01000024">
    <property type="protein sequence ID" value="TWT22922.1"/>
    <property type="molecule type" value="Genomic_DNA"/>
</dbReference>
<dbReference type="Proteomes" id="UP000320791">
    <property type="component" value="Unassembled WGS sequence"/>
</dbReference>
<dbReference type="Gene3D" id="1.20.1270.240">
    <property type="match status" value="1"/>
</dbReference>
<dbReference type="PANTHER" id="PTHR12149">
    <property type="entry name" value="FRUCTOSAMINE 3 KINASE-RELATED PROTEIN"/>
    <property type="match status" value="1"/>
</dbReference>
<dbReference type="Pfam" id="PF03881">
    <property type="entry name" value="Fructosamin_kin"/>
    <property type="match status" value="1"/>
</dbReference>
<dbReference type="Gene3D" id="3.30.200.20">
    <property type="entry name" value="Phosphorylase Kinase, domain 1"/>
    <property type="match status" value="1"/>
</dbReference>
<evidence type="ECO:0000313" key="3">
    <source>
        <dbReference type="Proteomes" id="UP000320791"/>
    </source>
</evidence>
<dbReference type="RefSeq" id="WP_146325201.1">
    <property type="nucleotide sequence ID" value="NZ_BAABLR010000016.1"/>
</dbReference>
<comment type="caution">
    <text evidence="2">The sequence shown here is derived from an EMBL/GenBank/DDBJ whole genome shotgun (WGS) entry which is preliminary data.</text>
</comment>
<accession>A0A5C5UBH5</accession>